<evidence type="ECO:0000313" key="3">
    <source>
        <dbReference type="Proteomes" id="UP000199527"/>
    </source>
</evidence>
<accession>A0A1G8RKW7</accession>
<reference evidence="3" key="1">
    <citation type="submission" date="2016-10" db="EMBL/GenBank/DDBJ databases">
        <authorList>
            <person name="Varghese N."/>
            <person name="Submissions S."/>
        </authorList>
    </citation>
    <scope>NUCLEOTIDE SEQUENCE [LARGE SCALE GENOMIC DNA]</scope>
    <source>
        <strain evidence="3">DSM 23317</strain>
    </source>
</reference>
<keyword evidence="1" id="KW-0472">Membrane</keyword>
<protein>
    <submittedName>
        <fullName evidence="2">Uncharacterized protein</fullName>
    </submittedName>
</protein>
<keyword evidence="3" id="KW-1185">Reference proteome</keyword>
<gene>
    <name evidence="2" type="ORF">SAMN04488540_105208</name>
</gene>
<proteinExistence type="predicted"/>
<dbReference type="InterPro" id="IPR044020">
    <property type="entry name" value="DUF5676"/>
</dbReference>
<evidence type="ECO:0000313" key="2">
    <source>
        <dbReference type="EMBL" id="SDJ17596.1"/>
    </source>
</evidence>
<dbReference type="Proteomes" id="UP000199527">
    <property type="component" value="Unassembled WGS sequence"/>
</dbReference>
<feature type="transmembrane region" description="Helical" evidence="1">
    <location>
        <begin position="12"/>
        <end position="33"/>
    </location>
</feature>
<feature type="transmembrane region" description="Helical" evidence="1">
    <location>
        <begin position="53"/>
        <end position="77"/>
    </location>
</feature>
<dbReference type="AlphaFoldDB" id="A0A1G8RKW7"/>
<evidence type="ECO:0000256" key="1">
    <source>
        <dbReference type="SAM" id="Phobius"/>
    </source>
</evidence>
<dbReference type="Pfam" id="PF18926">
    <property type="entry name" value="DUF5676"/>
    <property type="match status" value="1"/>
</dbReference>
<keyword evidence="1" id="KW-1133">Transmembrane helix</keyword>
<dbReference type="OrthoDB" id="7605427at2"/>
<name>A0A1G8RKW7_9GAMM</name>
<dbReference type="EMBL" id="FNEM01000005">
    <property type="protein sequence ID" value="SDJ17596.1"/>
    <property type="molecule type" value="Genomic_DNA"/>
</dbReference>
<organism evidence="2 3">
    <name type="scientific">Ferrimonas sediminum</name>
    <dbReference type="NCBI Taxonomy" id="718193"/>
    <lineage>
        <taxon>Bacteria</taxon>
        <taxon>Pseudomonadati</taxon>
        <taxon>Pseudomonadota</taxon>
        <taxon>Gammaproteobacteria</taxon>
        <taxon>Alteromonadales</taxon>
        <taxon>Ferrimonadaceae</taxon>
        <taxon>Ferrimonas</taxon>
    </lineage>
</organism>
<keyword evidence="1" id="KW-0812">Transmembrane</keyword>
<sequence length="84" mass="9285">MILNATKFGLASAIAFAIFWIVCSLLVWLLPAMMMDMTGHMTHGDWSQMGWRLSIGGVFIGLIGWSVVAGFCGWLLATIYNKML</sequence>